<evidence type="ECO:0000313" key="2">
    <source>
        <dbReference type="Proteomes" id="UP001601058"/>
    </source>
</evidence>
<name>A0ABW6K3J9_9BACI</name>
<gene>
    <name evidence="1" type="ORF">ACFYKT_20960</name>
</gene>
<evidence type="ECO:0000313" key="1">
    <source>
        <dbReference type="EMBL" id="MFE8698759.1"/>
    </source>
</evidence>
<dbReference type="Pfam" id="PF13143">
    <property type="entry name" value="DUF3986"/>
    <property type="match status" value="1"/>
</dbReference>
<dbReference type="InterPro" id="IPR025047">
    <property type="entry name" value="DUF3986"/>
</dbReference>
<keyword evidence="2" id="KW-1185">Reference proteome</keyword>
<dbReference type="EMBL" id="JBIACJ010000020">
    <property type="protein sequence ID" value="MFE8698759.1"/>
    <property type="molecule type" value="Genomic_DNA"/>
</dbReference>
<dbReference type="Proteomes" id="UP001601058">
    <property type="component" value="Unassembled WGS sequence"/>
</dbReference>
<organism evidence="1 2">
    <name type="scientific">Cytobacillus mangrovibacter</name>
    <dbReference type="NCBI Taxonomy" id="3299024"/>
    <lineage>
        <taxon>Bacteria</taxon>
        <taxon>Bacillati</taxon>
        <taxon>Bacillota</taxon>
        <taxon>Bacilli</taxon>
        <taxon>Bacillales</taxon>
        <taxon>Bacillaceae</taxon>
        <taxon>Cytobacillus</taxon>
    </lineage>
</organism>
<accession>A0ABW6K3J9</accession>
<comment type="caution">
    <text evidence="1">The sequence shown here is derived from an EMBL/GenBank/DDBJ whole genome shotgun (WGS) entry which is preliminary data.</text>
</comment>
<protein>
    <submittedName>
        <fullName evidence="1">DUF3986 family protein</fullName>
    </submittedName>
</protein>
<proteinExistence type="predicted"/>
<dbReference type="RefSeq" id="WP_389223693.1">
    <property type="nucleotide sequence ID" value="NZ_JBIACJ010000020.1"/>
</dbReference>
<reference evidence="1 2" key="1">
    <citation type="submission" date="2024-08" db="EMBL/GenBank/DDBJ databases">
        <title>Two novel Cytobacillus novel species.</title>
        <authorList>
            <person name="Liu G."/>
        </authorList>
    </citation>
    <scope>NUCLEOTIDE SEQUENCE [LARGE SCALE GENOMIC DNA]</scope>
    <source>
        <strain evidence="1 2">FJAT-53684</strain>
    </source>
</reference>
<sequence length="230" mass="26757">MEHIQLLGHTVLIDKELTKILYKELPLLSDKKHCGCPDCSNYVKACGALDEQVKDFFEQFGVDPRKEGEIWHVYENEDGVHYYDGFYHFVGEIVGTRMLDWIEVGNFKFGLTNSSNESTLVPDSFPNPIIELSIKAYLSWNVEYDGNYHLHLGYYENNNDIECVALKRESEDVWDVFFDFKQYGFQNLTPKNSLSIEGFGSRIFFINTKELAYDRGAEQFEKWLASQKLI</sequence>